<feature type="domain" description="Plant heme peroxidase family profile" evidence="24">
    <location>
        <begin position="48"/>
        <end position="341"/>
    </location>
</feature>
<reference evidence="25" key="1">
    <citation type="submission" date="2020-01" db="EMBL/GenBank/DDBJ databases">
        <title>Genome sequence of Kobresia littledalei, the first chromosome-level genome in the family Cyperaceae.</title>
        <authorList>
            <person name="Qu G."/>
        </authorList>
    </citation>
    <scope>NUCLEOTIDE SEQUENCE</scope>
    <source>
        <strain evidence="25">C.B.Clarke</strain>
        <tissue evidence="25">Leaf</tissue>
    </source>
</reference>
<dbReference type="CDD" id="cd00693">
    <property type="entry name" value="secretory_peroxidase"/>
    <property type="match status" value="2"/>
</dbReference>
<dbReference type="FunFam" id="1.10.420.10:FF:000001">
    <property type="entry name" value="Peroxidase"/>
    <property type="match status" value="2"/>
</dbReference>
<feature type="binding site" evidence="19">
    <location>
        <position position="593"/>
    </location>
    <ligand>
        <name>Ca(2+)</name>
        <dbReference type="ChEBI" id="CHEBI:29108"/>
        <label>2</label>
    </ligand>
</feature>
<feature type="binding site" evidence="19">
    <location>
        <position position="601"/>
    </location>
    <ligand>
        <name>Ca(2+)</name>
        <dbReference type="ChEBI" id="CHEBI:29108"/>
        <label>2</label>
    </ligand>
</feature>
<dbReference type="InterPro" id="IPR010255">
    <property type="entry name" value="Haem_peroxidase_sf"/>
</dbReference>
<keyword evidence="11" id="KW-0560">Oxidoreductase</keyword>
<feature type="signal peptide" evidence="23">
    <location>
        <begin position="1"/>
        <end position="22"/>
    </location>
</feature>
<evidence type="ECO:0000256" key="1">
    <source>
        <dbReference type="ARBA" id="ARBA00000189"/>
    </source>
</evidence>
<feature type="disulfide bond" evidence="21">
    <location>
        <begin position="389"/>
        <end position="467"/>
    </location>
</feature>
<feature type="binding site" evidence="19">
    <location>
        <position position="421"/>
    </location>
    <ligand>
        <name>Ca(2+)</name>
        <dbReference type="ChEBI" id="CHEBI:29108"/>
        <label>1</label>
    </ligand>
</feature>
<evidence type="ECO:0000256" key="13">
    <source>
        <dbReference type="ARBA" id="ARBA00023157"/>
    </source>
</evidence>
<dbReference type="GO" id="GO:0005576">
    <property type="term" value="C:extracellular region"/>
    <property type="evidence" value="ECO:0007669"/>
    <property type="project" value="UniProtKB-SubCell"/>
</dbReference>
<accession>A0A833V9S1</accession>
<dbReference type="Pfam" id="PF00141">
    <property type="entry name" value="peroxidase"/>
    <property type="match status" value="2"/>
</dbReference>
<gene>
    <name evidence="25" type="ORF">FCM35_KLT05463</name>
</gene>
<evidence type="ECO:0000313" key="26">
    <source>
        <dbReference type="Proteomes" id="UP000623129"/>
    </source>
</evidence>
<dbReference type="OrthoDB" id="2113341at2759"/>
<feature type="chain" id="PRO_5032295400" description="peroxidase" evidence="23">
    <location>
        <begin position="23"/>
        <end position="673"/>
    </location>
</feature>
<feature type="disulfide bond" evidence="21">
    <location>
        <begin position="551"/>
        <end position="583"/>
    </location>
</feature>
<proteinExistence type="inferred from homology"/>
<keyword evidence="13 21" id="KW-1015">Disulfide bond</keyword>
<evidence type="ECO:0000256" key="18">
    <source>
        <dbReference type="PIRSR" id="PIRSR600823-2"/>
    </source>
</evidence>
<comment type="catalytic activity">
    <reaction evidence="1">
        <text>2 a phenolic donor + H2O2 = 2 a phenolic radical donor + 2 H2O</text>
        <dbReference type="Rhea" id="RHEA:56136"/>
        <dbReference type="ChEBI" id="CHEBI:15377"/>
        <dbReference type="ChEBI" id="CHEBI:16240"/>
        <dbReference type="ChEBI" id="CHEBI:139520"/>
        <dbReference type="ChEBI" id="CHEBI:139521"/>
        <dbReference type="EC" id="1.11.1.7"/>
    </reaction>
</comment>
<keyword evidence="14" id="KW-0325">Glycoprotein</keyword>
<feature type="site" description="Transition state stabilizer" evidence="20">
    <location>
        <position position="416"/>
    </location>
</feature>
<evidence type="ECO:0000256" key="19">
    <source>
        <dbReference type="PIRSR" id="PIRSR600823-3"/>
    </source>
</evidence>
<feature type="binding site" evidence="19">
    <location>
        <position position="441"/>
    </location>
    <ligand>
        <name>Ca(2+)</name>
        <dbReference type="ChEBI" id="CHEBI:29108"/>
        <label>1</label>
    </ligand>
</feature>
<evidence type="ECO:0000256" key="4">
    <source>
        <dbReference type="ARBA" id="ARBA00012313"/>
    </source>
</evidence>
<dbReference type="PANTHER" id="PTHR31517:SF17">
    <property type="entry name" value="PEROXIDASE 6"/>
    <property type="match status" value="1"/>
</dbReference>
<comment type="similarity">
    <text evidence="22">Belongs to the peroxidase family.</text>
</comment>
<evidence type="ECO:0000256" key="15">
    <source>
        <dbReference type="ARBA" id="ARBA00023283"/>
    </source>
</evidence>
<dbReference type="EC" id="1.11.1.7" evidence="4"/>
<evidence type="ECO:0000256" key="9">
    <source>
        <dbReference type="ARBA" id="ARBA00022729"/>
    </source>
</evidence>
<dbReference type="Gene3D" id="1.10.520.10">
    <property type="match status" value="2"/>
</dbReference>
<feature type="disulfide bond" evidence="21">
    <location>
        <begin position="473"/>
        <end position="669"/>
    </location>
</feature>
<feature type="disulfide bond" evidence="21">
    <location>
        <begin position="422"/>
        <end position="427"/>
    </location>
</feature>
<dbReference type="InterPro" id="IPR002016">
    <property type="entry name" value="Haem_peroxidase"/>
</dbReference>
<feature type="binding site" evidence="19">
    <location>
        <position position="424"/>
    </location>
    <ligand>
        <name>Ca(2+)</name>
        <dbReference type="ChEBI" id="CHEBI:29108"/>
        <label>1</label>
    </ligand>
</feature>
<keyword evidence="7" id="KW-0349">Heme</keyword>
<evidence type="ECO:0000256" key="20">
    <source>
        <dbReference type="PIRSR" id="PIRSR600823-4"/>
    </source>
</evidence>
<comment type="function">
    <text evidence="2">Removal of H(2)O(2), oxidation of toxic reductants, biosynthesis and degradation of lignin, suberization, auxin catabolism, response to environmental stresses such as wounding, pathogen attack and oxidative stress. These functions might be dependent on each isozyme/isoform in each plant tissue.</text>
</comment>
<evidence type="ECO:0000256" key="12">
    <source>
        <dbReference type="ARBA" id="ARBA00023004"/>
    </source>
</evidence>
<evidence type="ECO:0000256" key="10">
    <source>
        <dbReference type="ARBA" id="ARBA00022837"/>
    </source>
</evidence>
<keyword evidence="8 19" id="KW-0479">Metal-binding</keyword>
<dbReference type="GO" id="GO:0140825">
    <property type="term" value="F:lactoperoxidase activity"/>
    <property type="evidence" value="ECO:0007669"/>
    <property type="project" value="UniProtKB-EC"/>
</dbReference>
<feature type="binding site" evidence="19">
    <location>
        <position position="545"/>
    </location>
    <ligand>
        <name>Ca(2+)</name>
        <dbReference type="ChEBI" id="CHEBI:29108"/>
        <label>2</label>
    </ligand>
</feature>
<feature type="active site" description="Proton acceptor" evidence="17">
    <location>
        <position position="420"/>
    </location>
</feature>
<dbReference type="Proteomes" id="UP000623129">
    <property type="component" value="Unassembled WGS sequence"/>
</dbReference>
<dbReference type="InterPro" id="IPR000823">
    <property type="entry name" value="Peroxidase_pln"/>
</dbReference>
<dbReference type="GO" id="GO:0042744">
    <property type="term" value="P:hydrogen peroxide catabolic process"/>
    <property type="evidence" value="ECO:0007669"/>
    <property type="project" value="UniProtKB-KW"/>
</dbReference>
<dbReference type="Gene3D" id="1.10.420.10">
    <property type="entry name" value="Peroxidase, domain 2"/>
    <property type="match status" value="2"/>
</dbReference>
<evidence type="ECO:0000256" key="14">
    <source>
        <dbReference type="ARBA" id="ARBA00023180"/>
    </source>
</evidence>
<evidence type="ECO:0000256" key="3">
    <source>
        <dbReference type="ARBA" id="ARBA00004613"/>
    </source>
</evidence>
<dbReference type="PRINTS" id="PR00461">
    <property type="entry name" value="PLPEROXIDASE"/>
</dbReference>
<evidence type="ECO:0000256" key="7">
    <source>
        <dbReference type="ARBA" id="ARBA00022617"/>
    </source>
</evidence>
<feature type="binding site" evidence="19">
    <location>
        <position position="430"/>
    </location>
    <ligand>
        <name>Ca(2+)</name>
        <dbReference type="ChEBI" id="CHEBI:29108"/>
        <label>1</label>
    </ligand>
</feature>
<dbReference type="PANTHER" id="PTHR31517">
    <property type="match status" value="1"/>
</dbReference>
<dbReference type="GO" id="GO:0046872">
    <property type="term" value="F:metal ion binding"/>
    <property type="evidence" value="ECO:0007669"/>
    <property type="project" value="UniProtKB-KW"/>
</dbReference>
<evidence type="ECO:0000256" key="21">
    <source>
        <dbReference type="PIRSR" id="PIRSR600823-5"/>
    </source>
</evidence>
<keyword evidence="16" id="KW-0376">Hydrogen peroxide</keyword>
<dbReference type="SUPFAM" id="SSF48113">
    <property type="entry name" value="Heme-dependent peroxidases"/>
    <property type="match status" value="2"/>
</dbReference>
<keyword evidence="9 23" id="KW-0732">Signal</keyword>
<evidence type="ECO:0000256" key="8">
    <source>
        <dbReference type="ARBA" id="ARBA00022723"/>
    </source>
</evidence>
<evidence type="ECO:0000256" key="17">
    <source>
        <dbReference type="PIRSR" id="PIRSR600823-1"/>
    </source>
</evidence>
<dbReference type="FunFam" id="1.10.520.10:FF:000006">
    <property type="entry name" value="Peroxidase"/>
    <property type="match status" value="2"/>
</dbReference>
<sequence>MRFSSLSICILCSLLLFALTCAGDDTNNTDKDLPFAVDMPAYLLPVDGLDFDYYTKSCPGMEGIIYNKVKELIAKDNTYGASLIRLFFHDCAVRGCDASILLDQPETSEKYAGVSKTLRGFEFINEIKAELEKHCPKTVSCADILSAVARDATTSVMGPYWQVKYGRKDGRISLAKEAEAIPMGHESITELIQYFQSMGLSAVDLVILFGAHTIGYSSCSSIHYRLYNYRGPGNCDPTIDPQYANFLTRYCQDPTKKVHLDPTTPTLFDSVYYQNLQKNMGLLEAEQKLIVDSRTGPLVRSLANQPDLFYMQFRAAMVKLSKTLVLTKDEGEVRLNCSALDMARTMGLLHLSLLLFSAFTIAIADKEDNTPAYLLPVSGLSHDYYKKSCPEMEAIIQKSVRKLLKKDYTCGASLLRLHFHDCAVRGCDASILLDNAQKSTEMYAEASKTLRCIEIIDEIKASLEKKCPKTVSCADILTTVARDASNMVGAPYWLLEYGRKDGTISILEEANALPSGRESMTDLMLFFQSMGLSPVDLVSLQGAHTIGRANCKSFGQRLGNYQGTKDADPTLNNQFLNYLKRICTTDTVYTDLDPTTPAVFDNTYYKNIQNNMGLLETDQKMWVDSRLGPIVKALANEQNLFYSQFGAAMVKLSRTNVLTGNDGEVRIKCSAVN</sequence>
<dbReference type="PROSITE" id="PS00436">
    <property type="entry name" value="PEROXIDASE_2"/>
    <property type="match status" value="2"/>
</dbReference>
<dbReference type="PRINTS" id="PR00458">
    <property type="entry name" value="PEROXIDASE"/>
</dbReference>
<keyword evidence="6 25" id="KW-0575">Peroxidase</keyword>
<dbReference type="InterPro" id="IPR019794">
    <property type="entry name" value="Peroxidases_AS"/>
</dbReference>
<protein>
    <recommendedName>
        <fullName evidence="4">peroxidase</fullName>
        <ecNumber evidence="4">1.11.1.7</ecNumber>
    </recommendedName>
</protein>
<keyword evidence="5" id="KW-0964">Secreted</keyword>
<dbReference type="EMBL" id="SWLB01000014">
    <property type="protein sequence ID" value="KAF3330132.1"/>
    <property type="molecule type" value="Genomic_DNA"/>
</dbReference>
<evidence type="ECO:0000256" key="16">
    <source>
        <dbReference type="ARBA" id="ARBA00023324"/>
    </source>
</evidence>
<evidence type="ECO:0000259" key="24">
    <source>
        <dbReference type="PROSITE" id="PS50873"/>
    </source>
</evidence>
<dbReference type="GO" id="GO:0006979">
    <property type="term" value="P:response to oxidative stress"/>
    <property type="evidence" value="ECO:0007669"/>
    <property type="project" value="InterPro"/>
</dbReference>
<dbReference type="InterPro" id="IPR033905">
    <property type="entry name" value="Secretory_peroxidase"/>
</dbReference>
<evidence type="ECO:0000256" key="5">
    <source>
        <dbReference type="ARBA" id="ARBA00022525"/>
    </source>
</evidence>
<evidence type="ECO:0000256" key="6">
    <source>
        <dbReference type="ARBA" id="ARBA00022559"/>
    </source>
</evidence>
<keyword evidence="26" id="KW-1185">Reference proteome</keyword>
<comment type="cofactor">
    <cofactor evidence="19">
        <name>heme b</name>
        <dbReference type="ChEBI" id="CHEBI:60344"/>
    </cofactor>
    <text evidence="19">Binds 1 heme b (iron(II)-protoporphyrin IX) group per subunit.</text>
</comment>
<dbReference type="PROSITE" id="PS50873">
    <property type="entry name" value="PEROXIDASE_4"/>
    <property type="match status" value="2"/>
</dbReference>
<feature type="binding site" evidence="19">
    <location>
        <position position="428"/>
    </location>
    <ligand>
        <name>Ca(2+)</name>
        <dbReference type="ChEBI" id="CHEBI:29108"/>
        <label>1</label>
    </ligand>
</feature>
<feature type="domain" description="Plant heme peroxidase family profile" evidence="24">
    <location>
        <begin position="379"/>
        <end position="673"/>
    </location>
</feature>
<comment type="caution">
    <text evidence="25">The sequence shown here is derived from an EMBL/GenBank/DDBJ whole genome shotgun (WGS) entry which is preliminary data.</text>
</comment>
<evidence type="ECO:0000313" key="25">
    <source>
        <dbReference type="EMBL" id="KAF3330132.1"/>
    </source>
</evidence>
<feature type="binding site" evidence="19">
    <location>
        <position position="426"/>
    </location>
    <ligand>
        <name>Ca(2+)</name>
        <dbReference type="ChEBI" id="CHEBI:29108"/>
        <label>1</label>
    </ligand>
</feature>
<evidence type="ECO:0000256" key="22">
    <source>
        <dbReference type="RuleBase" id="RU004241"/>
    </source>
</evidence>
<organism evidence="25 26">
    <name type="scientific">Carex littledalei</name>
    <dbReference type="NCBI Taxonomy" id="544730"/>
    <lineage>
        <taxon>Eukaryota</taxon>
        <taxon>Viridiplantae</taxon>
        <taxon>Streptophyta</taxon>
        <taxon>Embryophyta</taxon>
        <taxon>Tracheophyta</taxon>
        <taxon>Spermatophyta</taxon>
        <taxon>Magnoliopsida</taxon>
        <taxon>Liliopsida</taxon>
        <taxon>Poales</taxon>
        <taxon>Cyperaceae</taxon>
        <taxon>Cyperoideae</taxon>
        <taxon>Cariceae</taxon>
        <taxon>Carex</taxon>
        <taxon>Carex subgen. Euthyceras</taxon>
    </lineage>
</organism>
<comment type="cofactor">
    <cofactor evidence="19">
        <name>Ca(2+)</name>
        <dbReference type="ChEBI" id="CHEBI:29108"/>
    </cofactor>
    <text evidence="19">Binds 2 calcium ions per subunit.</text>
</comment>
<comment type="subcellular location">
    <subcellularLocation>
        <location evidence="3">Secreted</location>
    </subcellularLocation>
</comment>
<keyword evidence="10 19" id="KW-0106">Calcium</keyword>
<evidence type="ECO:0000256" key="11">
    <source>
        <dbReference type="ARBA" id="ARBA00023002"/>
    </source>
</evidence>
<dbReference type="AlphaFoldDB" id="A0A833V9S1"/>
<evidence type="ECO:0000256" key="2">
    <source>
        <dbReference type="ARBA" id="ARBA00002322"/>
    </source>
</evidence>
<name>A0A833V9S1_9POAL</name>
<dbReference type="GO" id="GO:0020037">
    <property type="term" value="F:heme binding"/>
    <property type="evidence" value="ECO:0007669"/>
    <property type="project" value="InterPro"/>
</dbReference>
<keyword evidence="12 19" id="KW-0408">Iron</keyword>
<keyword evidence="15" id="KW-0873">Pyrrolidone carboxylic acid</keyword>
<feature type="binding site" evidence="19">
    <location>
        <position position="596"/>
    </location>
    <ligand>
        <name>Ca(2+)</name>
        <dbReference type="ChEBI" id="CHEBI:29108"/>
        <label>2</label>
    </ligand>
</feature>
<evidence type="ECO:0000256" key="23">
    <source>
        <dbReference type="SAM" id="SignalP"/>
    </source>
</evidence>
<feature type="binding site" evidence="18">
    <location>
        <position position="514"/>
    </location>
    <ligand>
        <name>substrate</name>
    </ligand>
</feature>
<feature type="binding site" description="axial binding residue" evidence="19">
    <location>
        <position position="544"/>
    </location>
    <ligand>
        <name>heme b</name>
        <dbReference type="ChEBI" id="CHEBI:60344"/>
    </ligand>
    <ligandPart>
        <name>Fe</name>
        <dbReference type="ChEBI" id="CHEBI:18248"/>
    </ligandPart>
</feature>